<evidence type="ECO:0000313" key="7">
    <source>
        <dbReference type="Proteomes" id="UP001221597"/>
    </source>
</evidence>
<evidence type="ECO:0000256" key="1">
    <source>
        <dbReference type="ARBA" id="ARBA00001974"/>
    </source>
</evidence>
<feature type="domain" description="FAD-binding PCMH-type" evidence="5">
    <location>
        <begin position="44"/>
        <end position="223"/>
    </location>
</feature>
<evidence type="ECO:0000259" key="5">
    <source>
        <dbReference type="PROSITE" id="PS51387"/>
    </source>
</evidence>
<protein>
    <submittedName>
        <fullName evidence="6">FAD-linked oxidase C-terminal domain-containing protein</fullName>
    </submittedName>
</protein>
<keyword evidence="2" id="KW-0285">Flavoprotein</keyword>
<evidence type="ECO:0000313" key="6">
    <source>
        <dbReference type="EMBL" id="WFT76906.1"/>
    </source>
</evidence>
<dbReference type="InterPro" id="IPR036318">
    <property type="entry name" value="FAD-bd_PCMH-like_sf"/>
</dbReference>
<keyword evidence="7" id="KW-1185">Reference proteome</keyword>
<dbReference type="InterPro" id="IPR004113">
    <property type="entry name" value="FAD-bd_oxidored_4_C"/>
</dbReference>
<comment type="cofactor">
    <cofactor evidence="1">
        <name>FAD</name>
        <dbReference type="ChEBI" id="CHEBI:57692"/>
    </cofactor>
</comment>
<evidence type="ECO:0000256" key="3">
    <source>
        <dbReference type="ARBA" id="ARBA00022827"/>
    </source>
</evidence>
<dbReference type="Pfam" id="PF01565">
    <property type="entry name" value="FAD_binding_4"/>
    <property type="match status" value="1"/>
</dbReference>
<dbReference type="EMBL" id="CP121671">
    <property type="protein sequence ID" value="WFT76906.1"/>
    <property type="molecule type" value="Genomic_DNA"/>
</dbReference>
<dbReference type="Gene3D" id="3.30.465.10">
    <property type="match status" value="1"/>
</dbReference>
<keyword evidence="3" id="KW-0274">FAD</keyword>
<dbReference type="SUPFAM" id="SSF56176">
    <property type="entry name" value="FAD-binding/transporter-associated domain-like"/>
    <property type="match status" value="1"/>
</dbReference>
<dbReference type="InterPro" id="IPR051914">
    <property type="entry name" value="FAD-linked_OxidoTrans_Type4"/>
</dbReference>
<dbReference type="Pfam" id="PF02913">
    <property type="entry name" value="FAD-oxidase_C"/>
    <property type="match status" value="1"/>
</dbReference>
<proteinExistence type="predicted"/>
<evidence type="ECO:0000256" key="4">
    <source>
        <dbReference type="ARBA" id="ARBA00023002"/>
    </source>
</evidence>
<dbReference type="SUPFAM" id="SSF55103">
    <property type="entry name" value="FAD-linked oxidases, C-terminal domain"/>
    <property type="match status" value="1"/>
</dbReference>
<accession>A0ABY8J4B4</accession>
<dbReference type="RefSeq" id="WP_283078848.1">
    <property type="nucleotide sequence ID" value="NZ_CP121671.1"/>
</dbReference>
<keyword evidence="4" id="KW-0560">Oxidoreductase</keyword>
<dbReference type="Gene3D" id="3.30.70.2740">
    <property type="match status" value="1"/>
</dbReference>
<dbReference type="Gene3D" id="1.10.45.10">
    <property type="entry name" value="Vanillyl-alcohol Oxidase, Chain A, domain 4"/>
    <property type="match status" value="1"/>
</dbReference>
<sequence length="485" mass="52281">MLNKKKQSSGDRHIDQLANIVGTDAILYKKADLLSYDCDGFAIEKALPKAVVFPKNTEEVAALVKYCSEHQLPFLARGAGTGLSGGAIPLHEEVIISLVKMKKLISVDYENRQAVVQPGFVNLKLTNSISDKGYYYAPDPSSQYVCTIGGNVAENAGGAHCLKYGVTTNHILGLEVVLPDGEVIEVSENGIPDTPGYDLLGLLTGSEGTLGIVTKITVRILKNPQGKQTVLAYFDDVKDGSYAVSDIVSAGIVPAALEMMDKIAIEGVEAGSFPVGHPKDIEALLLIEVDGITAGIDEQIEEILNVCHQRKVREVKVAQSEAERGAWWANRKTGFGAMGAISPDYLVQDGVIPRSTLPEVLNNISKISKEYGLRIANIFHAGDGNLHPLILFDSRVPGDTEKALKAGTACLKACADVGGSITGEHGVGIEKKEEMRFIFSDEELEAQTKIREVFNPENLLNQGKLFPTPSRCMDVKKVVKDTVAH</sequence>
<dbReference type="PANTHER" id="PTHR42934:SF1">
    <property type="entry name" value="GLYCOLATE OXIDASE SUBUNIT GLCD"/>
    <property type="match status" value="1"/>
</dbReference>
<dbReference type="InterPro" id="IPR016164">
    <property type="entry name" value="FAD-linked_Oxase-like_C"/>
</dbReference>
<name>A0ABY8J4B4_9BACI</name>
<dbReference type="Proteomes" id="UP001221597">
    <property type="component" value="Chromosome"/>
</dbReference>
<dbReference type="InterPro" id="IPR006094">
    <property type="entry name" value="Oxid_FAD_bind_N"/>
</dbReference>
<dbReference type="PROSITE" id="PS51387">
    <property type="entry name" value="FAD_PCMH"/>
    <property type="match status" value="1"/>
</dbReference>
<evidence type="ECO:0000256" key="2">
    <source>
        <dbReference type="ARBA" id="ARBA00022630"/>
    </source>
</evidence>
<organism evidence="6 7">
    <name type="scientific">Halobacillus naozhouensis</name>
    <dbReference type="NCBI Taxonomy" id="554880"/>
    <lineage>
        <taxon>Bacteria</taxon>
        <taxon>Bacillati</taxon>
        <taxon>Bacillota</taxon>
        <taxon>Bacilli</taxon>
        <taxon>Bacillales</taxon>
        <taxon>Bacillaceae</taxon>
        <taxon>Halobacillus</taxon>
    </lineage>
</organism>
<dbReference type="PANTHER" id="PTHR42934">
    <property type="entry name" value="GLYCOLATE OXIDASE SUBUNIT GLCD"/>
    <property type="match status" value="1"/>
</dbReference>
<dbReference type="InterPro" id="IPR016166">
    <property type="entry name" value="FAD-bd_PCMH"/>
</dbReference>
<reference evidence="6 7" key="1">
    <citation type="submission" date="2023-04" db="EMBL/GenBank/DDBJ databases">
        <title>Genome sequence of Halobacillus naozhouensis KACC 21980.</title>
        <authorList>
            <person name="Kim S."/>
            <person name="Heo J."/>
            <person name="Kwon S.-W."/>
        </authorList>
    </citation>
    <scope>NUCLEOTIDE SEQUENCE [LARGE SCALE GENOMIC DNA]</scope>
    <source>
        <strain evidence="6 7">KCTC 13234</strain>
    </source>
</reference>
<gene>
    <name evidence="6" type="ORF">P9989_05655</name>
</gene>
<dbReference type="InterPro" id="IPR016169">
    <property type="entry name" value="FAD-bd_PCMH_sub2"/>
</dbReference>
<dbReference type="InterPro" id="IPR016171">
    <property type="entry name" value="Vanillyl_alc_oxidase_C-sub2"/>
</dbReference>